<feature type="transmembrane region" description="Helical" evidence="2">
    <location>
        <begin position="70"/>
        <end position="88"/>
    </location>
</feature>
<feature type="transmembrane region" description="Helical" evidence="2">
    <location>
        <begin position="12"/>
        <end position="37"/>
    </location>
</feature>
<dbReference type="InterPro" id="IPR045931">
    <property type="entry name" value="DUF6350"/>
</dbReference>
<protein>
    <submittedName>
        <fullName evidence="3">Uncharacterized protein</fullName>
    </submittedName>
</protein>
<sequence length="530" mass="57371">MRLNPKDFVRGLGVSALSLALYAIALACFNALMLLIISMEEGGQGVTDYTMNFTESVILLSQGVGLEFETIHLTLIPWGLTILLIVLIRSAASRLGSSWPGLLTGLALWVAMHAWMAATVQMVLIDSMPVILLKTGVIYVIGYLWALIPRTNLVKRIRLDNISVLPSPVLMALREALRLTGILLTCFILMAGITVITWVVLNHQAMHRLFHDMGMATGSAVMTTIASLIWLPTFMVWALSWVSGGGFSIGSIATFSLWNGQAQSLPTIPVFALFPEAIALPWARITLMAIPFALSLILGIWQVFSVKRFNVLERNGGQDPREASNGDSRNDDSHGFVSWQTMRLFVPPAIAFCLACVLLSVLLPVIFTMANGSLGYDRLAHVGVDIATSTQALARPTALGFLSAWVFGLIISAARYAFTRLSTTARNRHENTPDDKRSARTVNSGDSESLSTAMDHDNGSVPSASTGDYSSEHMNNRNTASGNHDGRTSRTVSSDGHATAQSSATSTVGVRTFRTVSSAESVNPTIKEDR</sequence>
<feature type="transmembrane region" description="Helical" evidence="2">
    <location>
        <begin position="238"/>
        <end position="258"/>
    </location>
</feature>
<feature type="compositionally biased region" description="Polar residues" evidence="1">
    <location>
        <begin position="489"/>
        <end position="524"/>
    </location>
</feature>
<keyword evidence="2" id="KW-0812">Transmembrane</keyword>
<name>A0A261FD05_9BIFI</name>
<feature type="transmembrane region" description="Helical" evidence="2">
    <location>
        <begin position="179"/>
        <end position="201"/>
    </location>
</feature>
<dbReference type="Proteomes" id="UP000216444">
    <property type="component" value="Unassembled WGS sequence"/>
</dbReference>
<evidence type="ECO:0000313" key="3">
    <source>
        <dbReference type="EMBL" id="OZG56978.1"/>
    </source>
</evidence>
<comment type="caution">
    <text evidence="3">The sequence shown here is derived from an EMBL/GenBank/DDBJ whole genome shotgun (WGS) entry which is preliminary data.</text>
</comment>
<organism evidence="3 4">
    <name type="scientific">Bifidobacterium tissieri</name>
    <dbReference type="NCBI Taxonomy" id="1630162"/>
    <lineage>
        <taxon>Bacteria</taxon>
        <taxon>Bacillati</taxon>
        <taxon>Actinomycetota</taxon>
        <taxon>Actinomycetes</taxon>
        <taxon>Bifidobacteriales</taxon>
        <taxon>Bifidobacteriaceae</taxon>
        <taxon>Bifidobacterium</taxon>
    </lineage>
</organism>
<feature type="compositionally biased region" description="Polar residues" evidence="1">
    <location>
        <begin position="460"/>
        <end position="469"/>
    </location>
</feature>
<keyword evidence="2" id="KW-0472">Membrane</keyword>
<feature type="compositionally biased region" description="Basic and acidic residues" evidence="1">
    <location>
        <begin position="427"/>
        <end position="438"/>
    </location>
</feature>
<dbReference type="PROSITE" id="PS51257">
    <property type="entry name" value="PROKAR_LIPOPROTEIN"/>
    <property type="match status" value="1"/>
</dbReference>
<feature type="transmembrane region" description="Helical" evidence="2">
    <location>
        <begin position="278"/>
        <end position="304"/>
    </location>
</feature>
<feature type="region of interest" description="Disordered" evidence="1">
    <location>
        <begin position="426"/>
        <end position="530"/>
    </location>
</feature>
<reference evidence="3 4" key="1">
    <citation type="journal article" date="2017" name="BMC Genomics">
        <title>Comparative genomic and phylogenomic analyses of the Bifidobacteriaceae family.</title>
        <authorList>
            <person name="Lugli G.A."/>
            <person name="Milani C."/>
            <person name="Turroni F."/>
            <person name="Duranti S."/>
            <person name="Mancabelli L."/>
            <person name="Mangifesta M."/>
            <person name="Ferrario C."/>
            <person name="Modesto M."/>
            <person name="Mattarelli P."/>
            <person name="Jiri K."/>
            <person name="van Sinderen D."/>
            <person name="Ventura M."/>
        </authorList>
    </citation>
    <scope>NUCLEOTIDE SEQUENCE [LARGE SCALE GENOMIC DNA]</scope>
    <source>
        <strain evidence="3 4">DSM 100201</strain>
    </source>
</reference>
<feature type="compositionally biased region" description="Polar residues" evidence="1">
    <location>
        <begin position="440"/>
        <end position="452"/>
    </location>
</feature>
<gene>
    <name evidence="3" type="ORF">BTIS_1640</name>
</gene>
<evidence type="ECO:0000313" key="4">
    <source>
        <dbReference type="Proteomes" id="UP000216444"/>
    </source>
</evidence>
<feature type="transmembrane region" description="Helical" evidence="2">
    <location>
        <begin position="213"/>
        <end position="231"/>
    </location>
</feature>
<feature type="transmembrane region" description="Helical" evidence="2">
    <location>
        <begin position="398"/>
        <end position="418"/>
    </location>
</feature>
<feature type="transmembrane region" description="Helical" evidence="2">
    <location>
        <begin position="130"/>
        <end position="148"/>
    </location>
</feature>
<evidence type="ECO:0000256" key="1">
    <source>
        <dbReference type="SAM" id="MobiDB-lite"/>
    </source>
</evidence>
<feature type="transmembrane region" description="Helical" evidence="2">
    <location>
        <begin position="100"/>
        <end position="124"/>
    </location>
</feature>
<evidence type="ECO:0000256" key="2">
    <source>
        <dbReference type="SAM" id="Phobius"/>
    </source>
</evidence>
<dbReference type="RefSeq" id="WP_094664464.1">
    <property type="nucleotide sequence ID" value="NZ_MWWV01000012.1"/>
</dbReference>
<dbReference type="EMBL" id="MWWV01000012">
    <property type="protein sequence ID" value="OZG56978.1"/>
    <property type="molecule type" value="Genomic_DNA"/>
</dbReference>
<feature type="transmembrane region" description="Helical" evidence="2">
    <location>
        <begin position="344"/>
        <end position="367"/>
    </location>
</feature>
<proteinExistence type="predicted"/>
<accession>A0A261FD05</accession>
<keyword evidence="4" id="KW-1185">Reference proteome</keyword>
<dbReference type="AlphaFoldDB" id="A0A261FD05"/>
<dbReference type="Pfam" id="PF19877">
    <property type="entry name" value="DUF6350"/>
    <property type="match status" value="1"/>
</dbReference>
<keyword evidence="2" id="KW-1133">Transmembrane helix</keyword>